<dbReference type="CDD" id="cd04317">
    <property type="entry name" value="EcAspRS_like_N"/>
    <property type="match status" value="1"/>
</dbReference>
<feature type="binding site" evidence="7">
    <location>
        <position position="445"/>
    </location>
    <ligand>
        <name>L-aspartate</name>
        <dbReference type="ChEBI" id="CHEBI:29991"/>
    </ligand>
</feature>
<dbReference type="GO" id="GO:0004815">
    <property type="term" value="F:aspartate-tRNA ligase activity"/>
    <property type="evidence" value="ECO:0007669"/>
    <property type="project" value="UniProtKB-UniRule"/>
</dbReference>
<dbReference type="InterPro" id="IPR006195">
    <property type="entry name" value="aa-tRNA-synth_II"/>
</dbReference>
<evidence type="ECO:0000256" key="1">
    <source>
        <dbReference type="ARBA" id="ARBA00006303"/>
    </source>
</evidence>
<evidence type="ECO:0000256" key="5">
    <source>
        <dbReference type="ARBA" id="ARBA00022917"/>
    </source>
</evidence>
<feature type="binding site" evidence="7">
    <location>
        <position position="173"/>
    </location>
    <ligand>
        <name>L-aspartate</name>
        <dbReference type="ChEBI" id="CHEBI:29991"/>
    </ligand>
</feature>
<feature type="region of interest" description="Aspartate" evidence="7">
    <location>
        <begin position="197"/>
        <end position="200"/>
    </location>
</feature>
<dbReference type="InterPro" id="IPR012340">
    <property type="entry name" value="NA-bd_OB-fold"/>
</dbReference>
<dbReference type="PROSITE" id="PS50862">
    <property type="entry name" value="AA_TRNA_LIGASE_II"/>
    <property type="match status" value="1"/>
</dbReference>
<evidence type="ECO:0000313" key="10">
    <source>
        <dbReference type="Proteomes" id="UP000823769"/>
    </source>
</evidence>
<feature type="domain" description="Aminoacyl-transfer RNA synthetases class-II family profile" evidence="8">
    <location>
        <begin position="140"/>
        <end position="556"/>
    </location>
</feature>
<keyword evidence="2 7" id="KW-0436">Ligase</keyword>
<dbReference type="NCBIfam" id="NF001750">
    <property type="entry name" value="PRK00476.1"/>
    <property type="match status" value="1"/>
</dbReference>
<dbReference type="GO" id="GO:0006422">
    <property type="term" value="P:aspartyl-tRNA aminoacylation"/>
    <property type="evidence" value="ECO:0007669"/>
    <property type="project" value="UniProtKB-UniRule"/>
</dbReference>
<evidence type="ECO:0000256" key="2">
    <source>
        <dbReference type="ARBA" id="ARBA00022598"/>
    </source>
</evidence>
<dbReference type="EMBL" id="JADILW010000019">
    <property type="protein sequence ID" value="MBO8479726.1"/>
    <property type="molecule type" value="Genomic_DNA"/>
</dbReference>
<protein>
    <recommendedName>
        <fullName evidence="7">Aspartate--tRNA ligase</fullName>
        <ecNumber evidence="7">6.1.1.12</ecNumber>
    </recommendedName>
    <alternativeName>
        <fullName evidence="7">Aspartyl-tRNA synthetase</fullName>
        <shortName evidence="7">AspRS</shortName>
    </alternativeName>
</protein>
<dbReference type="InterPro" id="IPR029351">
    <property type="entry name" value="GAD_dom"/>
</dbReference>
<feature type="binding site" evidence="7">
    <location>
        <position position="228"/>
    </location>
    <ligand>
        <name>ATP</name>
        <dbReference type="ChEBI" id="CHEBI:30616"/>
    </ligand>
</feature>
<evidence type="ECO:0000313" key="9">
    <source>
        <dbReference type="EMBL" id="MBO8479726.1"/>
    </source>
</evidence>
<dbReference type="InterPro" id="IPR002312">
    <property type="entry name" value="Asp/Asn-tRNA-synth_IIb"/>
</dbReference>
<dbReference type="Gene3D" id="2.40.50.140">
    <property type="entry name" value="Nucleic acid-binding proteins"/>
    <property type="match status" value="1"/>
</dbReference>
<reference evidence="9" key="2">
    <citation type="journal article" date="2021" name="PeerJ">
        <title>Extensive microbial diversity within the chicken gut microbiome revealed by metagenomics and culture.</title>
        <authorList>
            <person name="Gilroy R."/>
            <person name="Ravi A."/>
            <person name="Getino M."/>
            <person name="Pursley I."/>
            <person name="Horton D.L."/>
            <person name="Alikhan N.F."/>
            <person name="Baker D."/>
            <person name="Gharbi K."/>
            <person name="Hall N."/>
            <person name="Watson M."/>
            <person name="Adriaenssens E.M."/>
            <person name="Foster-Nyarko E."/>
            <person name="Jarju S."/>
            <person name="Secka A."/>
            <person name="Antonio M."/>
            <person name="Oren A."/>
            <person name="Chaudhuri R.R."/>
            <person name="La Ragione R."/>
            <person name="Hildebrand F."/>
            <person name="Pallen M.J."/>
        </authorList>
    </citation>
    <scope>NUCLEOTIDE SEQUENCE</scope>
    <source>
        <strain evidence="9">B3-1481</strain>
    </source>
</reference>
<comment type="caution">
    <text evidence="7">Lacks conserved residue(s) required for the propagation of feature annotation.</text>
</comment>
<dbReference type="EC" id="6.1.1.12" evidence="7"/>
<name>A0A9D9IX72_9BACT</name>
<sequence length="589" mass="66419">MYRTHTCGELRLSDAGKKVTLAGWVQKSRKLGGMTFIDLRDRYGITQLVVEADADHALVETAAGLGREYVIQATGEVVERASKNSKMPTGDIEIRLDGIKVLNKSVTPPFTIEEVSDGGEDLRARYRYLDLRRPPLQRALALRHRLAHEVRNYLDSQGFMEIETPYLIKSTPEGARDFVVPSRMNPGTFYALPQSPQTFKQLLMVAGYDRYFQIVRCFRDEDLRADRQPEFTQIDCEMSFVEQEDVLNTFEGMMRTMFRNALGVEIPDPLPRMSWYDAMDNYGSDKPDVRFGMTIKDITAAVKGCGFGVFDSADYVGAIAVPGCAEYTRKQLDELTEWVKRPQVGAKGLVYVKLNPDGSVKSSVDKFYSPEKLHEIAESCGAQNGDLMLVLCGPRRKTQTQLGVLRIEMGNRLGLRDPHVFAPLWVVDFPLLEWSEEDGRFYAMHHPFTAPKPEHEKLFYSDRKEDLEQVCANAYDFVLNGTELGGGSIRIHDAAMQSRMFEVLGISKEDAEYKFGFIINAFKYGAPPHGGLAFGFDRVCALFGGQETIRDYIAFPKNNQGRDVMIDSPSKIDQSQLDELCLASTWKGE</sequence>
<dbReference type="InterPro" id="IPR047090">
    <property type="entry name" value="AspRS_core"/>
</dbReference>
<dbReference type="Proteomes" id="UP000823769">
    <property type="component" value="Unassembled WGS sequence"/>
</dbReference>
<dbReference type="GO" id="GO:0005524">
    <property type="term" value="F:ATP binding"/>
    <property type="evidence" value="ECO:0007669"/>
    <property type="project" value="UniProtKB-UniRule"/>
</dbReference>
<dbReference type="GO" id="GO:0005737">
    <property type="term" value="C:cytoplasm"/>
    <property type="evidence" value="ECO:0007669"/>
    <property type="project" value="UniProtKB-SubCell"/>
</dbReference>
<keyword evidence="5 7" id="KW-0648">Protein biosynthesis</keyword>
<keyword evidence="4 7" id="KW-0067">ATP-binding</keyword>
<gene>
    <name evidence="7 9" type="primary">aspS</name>
    <name evidence="9" type="ORF">IAB76_01240</name>
</gene>
<feature type="binding site" evidence="7">
    <location>
        <position position="490"/>
    </location>
    <ligand>
        <name>L-aspartate</name>
        <dbReference type="ChEBI" id="CHEBI:29991"/>
    </ligand>
</feature>
<accession>A0A9D9IX72</accession>
<evidence type="ECO:0000259" key="8">
    <source>
        <dbReference type="PROSITE" id="PS50862"/>
    </source>
</evidence>
<comment type="function">
    <text evidence="7">Catalyzes the attachment of L-aspartate to tRNA(Asp) in a two-step reaction: L-aspartate is first activated by ATP to form Asp-AMP and then transferred to the acceptor end of tRNA(Asp).</text>
</comment>
<dbReference type="AlphaFoldDB" id="A0A9D9IX72"/>
<dbReference type="InterPro" id="IPR047089">
    <property type="entry name" value="Asp-tRNA-ligase_1_N"/>
</dbReference>
<dbReference type="SUPFAM" id="SSF50249">
    <property type="entry name" value="Nucleic acid-binding proteins"/>
    <property type="match status" value="1"/>
</dbReference>
<feature type="binding site" evidence="7">
    <location>
        <begin position="219"/>
        <end position="221"/>
    </location>
    <ligand>
        <name>ATP</name>
        <dbReference type="ChEBI" id="CHEBI:30616"/>
    </ligand>
</feature>
<feature type="binding site" evidence="7">
    <location>
        <position position="483"/>
    </location>
    <ligand>
        <name>ATP</name>
        <dbReference type="ChEBI" id="CHEBI:30616"/>
    </ligand>
</feature>
<dbReference type="NCBIfam" id="TIGR00459">
    <property type="entry name" value="aspS_bact"/>
    <property type="match status" value="1"/>
</dbReference>
<dbReference type="SUPFAM" id="SSF55681">
    <property type="entry name" value="Class II aaRS and biotin synthetases"/>
    <property type="match status" value="1"/>
</dbReference>
<proteinExistence type="inferred from homology"/>
<dbReference type="Pfam" id="PF00152">
    <property type="entry name" value="tRNA-synt_2"/>
    <property type="match status" value="1"/>
</dbReference>
<dbReference type="SUPFAM" id="SSF55261">
    <property type="entry name" value="GAD domain-like"/>
    <property type="match status" value="1"/>
</dbReference>
<dbReference type="InterPro" id="IPR004364">
    <property type="entry name" value="Aa-tRNA-synt_II"/>
</dbReference>
<comment type="catalytic activity">
    <reaction evidence="7">
        <text>tRNA(Asp) + L-aspartate + ATP = L-aspartyl-tRNA(Asp) + AMP + diphosphate</text>
        <dbReference type="Rhea" id="RHEA:19649"/>
        <dbReference type="Rhea" id="RHEA-COMP:9660"/>
        <dbReference type="Rhea" id="RHEA-COMP:9678"/>
        <dbReference type="ChEBI" id="CHEBI:29991"/>
        <dbReference type="ChEBI" id="CHEBI:30616"/>
        <dbReference type="ChEBI" id="CHEBI:33019"/>
        <dbReference type="ChEBI" id="CHEBI:78442"/>
        <dbReference type="ChEBI" id="CHEBI:78516"/>
        <dbReference type="ChEBI" id="CHEBI:456215"/>
        <dbReference type="EC" id="6.1.1.12"/>
    </reaction>
</comment>
<comment type="subcellular location">
    <subcellularLocation>
        <location evidence="7">Cytoplasm</location>
    </subcellularLocation>
</comment>
<dbReference type="Gene3D" id="3.30.1360.30">
    <property type="entry name" value="GAD-like domain"/>
    <property type="match status" value="1"/>
</dbReference>
<dbReference type="InterPro" id="IPR004115">
    <property type="entry name" value="GAD-like_sf"/>
</dbReference>
<keyword evidence="3 7" id="KW-0547">Nucleotide-binding</keyword>
<comment type="caution">
    <text evidence="9">The sequence shown here is derived from an EMBL/GenBank/DDBJ whole genome shotgun (WGS) entry which is preliminary data.</text>
</comment>
<dbReference type="PRINTS" id="PR01042">
    <property type="entry name" value="TRNASYNTHASP"/>
</dbReference>
<dbReference type="Pfam" id="PF02938">
    <property type="entry name" value="GAD"/>
    <property type="match status" value="1"/>
</dbReference>
<dbReference type="InterPro" id="IPR045864">
    <property type="entry name" value="aa-tRNA-synth_II/BPL/LPL"/>
</dbReference>
<dbReference type="PANTHER" id="PTHR22594:SF5">
    <property type="entry name" value="ASPARTATE--TRNA LIGASE, MITOCHONDRIAL"/>
    <property type="match status" value="1"/>
</dbReference>
<reference evidence="9" key="1">
    <citation type="submission" date="2020-10" db="EMBL/GenBank/DDBJ databases">
        <authorList>
            <person name="Gilroy R."/>
        </authorList>
    </citation>
    <scope>NUCLEOTIDE SEQUENCE</scope>
    <source>
        <strain evidence="9">B3-1481</strain>
    </source>
</reference>
<dbReference type="InterPro" id="IPR004524">
    <property type="entry name" value="Asp-tRNA-ligase_1"/>
</dbReference>
<dbReference type="PANTHER" id="PTHR22594">
    <property type="entry name" value="ASPARTYL/LYSYL-TRNA SYNTHETASE"/>
    <property type="match status" value="1"/>
</dbReference>
<evidence type="ECO:0000256" key="6">
    <source>
        <dbReference type="ARBA" id="ARBA00023146"/>
    </source>
</evidence>
<evidence type="ECO:0000256" key="4">
    <source>
        <dbReference type="ARBA" id="ARBA00022840"/>
    </source>
</evidence>
<dbReference type="HAMAP" id="MF_00044">
    <property type="entry name" value="Asp_tRNA_synth_type1"/>
    <property type="match status" value="1"/>
</dbReference>
<evidence type="ECO:0000256" key="7">
    <source>
        <dbReference type="HAMAP-Rule" id="MF_00044"/>
    </source>
</evidence>
<keyword evidence="7" id="KW-0963">Cytoplasm</keyword>
<dbReference type="CDD" id="cd00777">
    <property type="entry name" value="AspRS_core"/>
    <property type="match status" value="1"/>
</dbReference>
<feature type="binding site" evidence="7">
    <location>
        <begin position="535"/>
        <end position="538"/>
    </location>
    <ligand>
        <name>ATP</name>
        <dbReference type="ChEBI" id="CHEBI:30616"/>
    </ligand>
</feature>
<keyword evidence="6 7" id="KW-0030">Aminoacyl-tRNA synthetase</keyword>
<dbReference type="InterPro" id="IPR004365">
    <property type="entry name" value="NA-bd_OB_tRNA"/>
</dbReference>
<evidence type="ECO:0000256" key="3">
    <source>
        <dbReference type="ARBA" id="ARBA00022741"/>
    </source>
</evidence>
<organism evidence="9 10">
    <name type="scientific">Candidatus Cryptobacteroides avistercoris</name>
    <dbReference type="NCBI Taxonomy" id="2840758"/>
    <lineage>
        <taxon>Bacteria</taxon>
        <taxon>Pseudomonadati</taxon>
        <taxon>Bacteroidota</taxon>
        <taxon>Bacteroidia</taxon>
        <taxon>Bacteroidales</taxon>
        <taxon>Candidatus Cryptobacteroides</taxon>
    </lineage>
</organism>
<dbReference type="GO" id="GO:0003676">
    <property type="term" value="F:nucleic acid binding"/>
    <property type="evidence" value="ECO:0007669"/>
    <property type="project" value="InterPro"/>
</dbReference>
<dbReference type="Gene3D" id="3.30.930.10">
    <property type="entry name" value="Bira Bifunctional Protein, Domain 2"/>
    <property type="match status" value="1"/>
</dbReference>
<comment type="similarity">
    <text evidence="1 7">Belongs to the class-II aminoacyl-tRNA synthetase family. Type 1 subfamily.</text>
</comment>
<dbReference type="Pfam" id="PF01336">
    <property type="entry name" value="tRNA_anti-codon"/>
    <property type="match status" value="1"/>
</dbReference>
<feature type="binding site" evidence="7">
    <location>
        <position position="219"/>
    </location>
    <ligand>
        <name>L-aspartate</name>
        <dbReference type="ChEBI" id="CHEBI:29991"/>
    </ligand>
</feature>
<comment type="subunit">
    <text evidence="7">Homodimer.</text>
</comment>